<dbReference type="STRING" id="479893.CPX_001781"/>
<keyword evidence="3" id="KW-1133">Transmembrane helix</keyword>
<comment type="caution">
    <text evidence="4">The sequence shown here is derived from an EMBL/GenBank/DDBJ whole genome shotgun (WGS) entry which is preliminary data.</text>
</comment>
<evidence type="ECO:0000256" key="3">
    <source>
        <dbReference type="SAM" id="Phobius"/>
    </source>
</evidence>
<sequence length="280" mass="32822">MNFFKKYWFIISIILFFSIVIIIGFFKGVNETKKGSKSLSNHHKEVDNKQKPNQPLRNKHEIDPPQLKKQITNDKESNQLSSDNRESETPKPKIPITQKKYNKIKSYILSENDNEVLSLNNLSPEDRVKINNIKQELINDLEHSKNYFRLQIDEFQNKCDEYTSQINEIVKQIPTLQKQLQPKEAELETKNKKIDKLKLEKQNEIDQLQSETTEIVKQIMAINLQIKNLEAAQKMYTEMLSRAQNYKKDLEKDYNKSLEQNKQSALSSLNSLYEITSAEG</sequence>
<organism evidence="4 5">
    <name type="scientific">Candidatus Phytoplasma pruni</name>
    <dbReference type="NCBI Taxonomy" id="479893"/>
    <lineage>
        <taxon>Bacteria</taxon>
        <taxon>Bacillati</taxon>
        <taxon>Mycoplasmatota</taxon>
        <taxon>Mollicutes</taxon>
        <taxon>Acholeplasmatales</taxon>
        <taxon>Acholeplasmataceae</taxon>
        <taxon>Candidatus Phytoplasma</taxon>
        <taxon>16SrIII (X-disease group)</taxon>
    </lineage>
</organism>
<keyword evidence="3" id="KW-0472">Membrane</keyword>
<evidence type="ECO:0000256" key="1">
    <source>
        <dbReference type="SAM" id="Coils"/>
    </source>
</evidence>
<evidence type="ECO:0000256" key="2">
    <source>
        <dbReference type="SAM" id="MobiDB-lite"/>
    </source>
</evidence>
<dbReference type="Proteomes" id="UP000037386">
    <property type="component" value="Unassembled WGS sequence"/>
</dbReference>
<feature type="transmembrane region" description="Helical" evidence="3">
    <location>
        <begin position="7"/>
        <end position="26"/>
    </location>
</feature>
<evidence type="ECO:0000313" key="4">
    <source>
        <dbReference type="EMBL" id="KOR75264.1"/>
    </source>
</evidence>
<evidence type="ECO:0000313" key="5">
    <source>
        <dbReference type="Proteomes" id="UP000037386"/>
    </source>
</evidence>
<gene>
    <name evidence="4" type="primary">yibP</name>
    <name evidence="4" type="ORF">CPX_001781</name>
</gene>
<dbReference type="SUPFAM" id="SSF90257">
    <property type="entry name" value="Myosin rod fragments"/>
    <property type="match status" value="1"/>
</dbReference>
<reference evidence="5" key="1">
    <citation type="submission" date="2015-05" db="EMBL/GenBank/DDBJ databases">
        <title>Draft genome sequence of 'Candidatus Phytoplasma Pruni' strain CX, a plant pathogenic bacterium.</title>
        <authorList>
            <person name="Lee I.-M."/>
            <person name="Bottner-Parker K.D."/>
            <person name="Shao J."/>
            <person name="Gundersen-Rindal D.E."/>
            <person name="Zhao Y."/>
            <person name="Davis R.E."/>
        </authorList>
    </citation>
    <scope>NUCLEOTIDE SEQUENCE [LARGE SCALE GENOMIC DNA]</scope>
    <source>
        <strain evidence="5">CX</strain>
    </source>
</reference>
<dbReference type="EMBL" id="LHCF01000026">
    <property type="protein sequence ID" value="KOR75264.1"/>
    <property type="molecule type" value="Genomic_DNA"/>
</dbReference>
<dbReference type="RefSeq" id="WP_053521609.1">
    <property type="nucleotide sequence ID" value="NZ_LHCF01000026.1"/>
</dbReference>
<accession>A0A0M1MZW5</accession>
<protein>
    <submittedName>
        <fullName evidence="4">Uncharacterized protein</fullName>
    </submittedName>
</protein>
<proteinExistence type="predicted"/>
<name>A0A0M1MZW5_9MOLU</name>
<dbReference type="AlphaFoldDB" id="A0A0M1MZW5"/>
<dbReference type="OrthoDB" id="386269at2"/>
<feature type="compositionally biased region" description="Basic and acidic residues" evidence="2">
    <location>
        <begin position="71"/>
        <end position="91"/>
    </location>
</feature>
<keyword evidence="3" id="KW-0812">Transmembrane</keyword>
<feature type="region of interest" description="Disordered" evidence="2">
    <location>
        <begin position="34"/>
        <end position="96"/>
    </location>
</feature>
<feature type="coiled-coil region" evidence="1">
    <location>
        <begin position="152"/>
        <end position="260"/>
    </location>
</feature>
<keyword evidence="1" id="KW-0175">Coiled coil</keyword>
<dbReference type="PATRIC" id="fig|479893.3.peg.601"/>